<evidence type="ECO:0000313" key="7">
    <source>
        <dbReference type="EMBL" id="WEG07711.1"/>
    </source>
</evidence>
<keyword evidence="3" id="KW-0812">Transmembrane</keyword>
<feature type="domain" description="Multidrug resistance protein MdtA-like barrel-sandwich hybrid" evidence="4">
    <location>
        <begin position="78"/>
        <end position="194"/>
    </location>
</feature>
<feature type="compositionally biased region" description="Gly residues" evidence="2">
    <location>
        <begin position="193"/>
        <end position="217"/>
    </location>
</feature>
<dbReference type="Gene3D" id="1.10.287.470">
    <property type="entry name" value="Helix hairpin bin"/>
    <property type="match status" value="1"/>
</dbReference>
<dbReference type="InterPro" id="IPR058636">
    <property type="entry name" value="Beta-barrel_YknX"/>
</dbReference>
<keyword evidence="3" id="KW-0472">Membrane</keyword>
<dbReference type="Pfam" id="PF25990">
    <property type="entry name" value="Beta-barrel_YknX"/>
    <property type="match status" value="1"/>
</dbReference>
<evidence type="ECO:0000313" key="8">
    <source>
        <dbReference type="Proteomes" id="UP001214553"/>
    </source>
</evidence>
<sequence length="434" mass="42330">MTARTFFRSVPRGAWFTTGIAAVAAVGLSVWAFGFAIPSQADATQTITRTATAALRTMEKTVSTTGTVTPAIEDSVSFAVSGTVTAVKVAAGDTVKKGQTLATVDTLQLKADLLQAKADLAEAKATLASAEDAADGTSAATAQVSAAEAAVNVAKASVSDAEDAMDDATLVAPDAGLVSAVDIAVGDKISSGSSGGSSSGTGGTSGGTGGSSAGGQGTASTSASLSSSSSSSAAFTIVSTDSWAVDVSVGETDIANVTKGDQVELSTDDGTAYYGTVSEVGLLPSTTSGSAEYPVTIAITGKGKGLFDGVSVDISIVYERRTDVLAVPSMAVTTADGTSTVTVVASDGTQKKTTVKTGDTAEDYTEITSGLSEGDSVLVASFTPRGASGDSGTQNSQNGTGRFPGGGEMPSGGFPGGSTGGQGGGFPGGQGGNQ</sequence>
<evidence type="ECO:0000256" key="3">
    <source>
        <dbReference type="SAM" id="Phobius"/>
    </source>
</evidence>
<dbReference type="Pfam" id="PF25917">
    <property type="entry name" value="BSH_RND"/>
    <property type="match status" value="1"/>
</dbReference>
<feature type="compositionally biased region" description="Gly residues" evidence="2">
    <location>
        <begin position="402"/>
        <end position="434"/>
    </location>
</feature>
<keyword evidence="3" id="KW-1133">Transmembrane helix</keyword>
<dbReference type="InterPro" id="IPR058625">
    <property type="entry name" value="MdtA-like_BSH"/>
</dbReference>
<keyword evidence="1" id="KW-0175">Coiled coil</keyword>
<dbReference type="RefSeq" id="WP_275277050.1">
    <property type="nucleotide sequence ID" value="NZ_CP119108.1"/>
</dbReference>
<feature type="coiled-coil region" evidence="1">
    <location>
        <begin position="104"/>
        <end position="133"/>
    </location>
</feature>
<reference evidence="7 8" key="1">
    <citation type="submission" date="2023-03" db="EMBL/GenBank/DDBJ databases">
        <title>Genome sequence of Microbacterium sp. KACC 23027.</title>
        <authorList>
            <person name="Kim S."/>
            <person name="Heo J."/>
            <person name="Kwon S.-W."/>
        </authorList>
    </citation>
    <scope>NUCLEOTIDE SEQUENCE [LARGE SCALE GENOMIC DNA]</scope>
    <source>
        <strain evidence="7 8">KACC 23027</strain>
    </source>
</reference>
<protein>
    <submittedName>
        <fullName evidence="7">Biotin/lipoyl-binding protein</fullName>
    </submittedName>
</protein>
<feature type="compositionally biased region" description="Polar residues" evidence="2">
    <location>
        <begin position="390"/>
        <end position="400"/>
    </location>
</feature>
<organism evidence="7 8">
    <name type="scientific">Microbacterium horticulturae</name>
    <dbReference type="NCBI Taxonomy" id="3028316"/>
    <lineage>
        <taxon>Bacteria</taxon>
        <taxon>Bacillati</taxon>
        <taxon>Actinomycetota</taxon>
        <taxon>Actinomycetes</taxon>
        <taxon>Micrococcales</taxon>
        <taxon>Microbacteriaceae</taxon>
        <taxon>Microbacterium</taxon>
    </lineage>
</organism>
<feature type="compositionally biased region" description="Low complexity" evidence="2">
    <location>
        <begin position="218"/>
        <end position="227"/>
    </location>
</feature>
<dbReference type="InterPro" id="IPR058649">
    <property type="entry name" value="CzcB_C"/>
</dbReference>
<dbReference type="Pfam" id="PF25975">
    <property type="entry name" value="CzcB_C"/>
    <property type="match status" value="1"/>
</dbReference>
<dbReference type="Proteomes" id="UP001214553">
    <property type="component" value="Chromosome"/>
</dbReference>
<dbReference type="SUPFAM" id="SSF111369">
    <property type="entry name" value="HlyD-like secretion proteins"/>
    <property type="match status" value="1"/>
</dbReference>
<evidence type="ECO:0000256" key="2">
    <source>
        <dbReference type="SAM" id="MobiDB-lite"/>
    </source>
</evidence>
<feature type="domain" description="YknX-like beta-barrel" evidence="6">
    <location>
        <begin position="245"/>
        <end position="316"/>
    </location>
</feature>
<keyword evidence="8" id="KW-1185">Reference proteome</keyword>
<dbReference type="PANTHER" id="PTHR30469">
    <property type="entry name" value="MULTIDRUG RESISTANCE PROTEIN MDTA"/>
    <property type="match status" value="1"/>
</dbReference>
<dbReference type="Gene3D" id="2.40.420.20">
    <property type="match status" value="1"/>
</dbReference>
<accession>A0ABY8BXY6</accession>
<evidence type="ECO:0000259" key="5">
    <source>
        <dbReference type="Pfam" id="PF25975"/>
    </source>
</evidence>
<evidence type="ECO:0000256" key="1">
    <source>
        <dbReference type="SAM" id="Coils"/>
    </source>
</evidence>
<name>A0ABY8BXY6_9MICO</name>
<dbReference type="EMBL" id="CP119108">
    <property type="protein sequence ID" value="WEG07711.1"/>
    <property type="molecule type" value="Genomic_DNA"/>
</dbReference>
<dbReference type="PANTHER" id="PTHR30469:SF33">
    <property type="entry name" value="SLR1207 PROTEIN"/>
    <property type="match status" value="1"/>
</dbReference>
<feature type="transmembrane region" description="Helical" evidence="3">
    <location>
        <begin position="12"/>
        <end position="37"/>
    </location>
</feature>
<dbReference type="Gene3D" id="2.40.30.170">
    <property type="match status" value="1"/>
</dbReference>
<proteinExistence type="predicted"/>
<feature type="region of interest" description="Disordered" evidence="2">
    <location>
        <begin position="381"/>
        <end position="434"/>
    </location>
</feature>
<feature type="region of interest" description="Disordered" evidence="2">
    <location>
        <begin position="190"/>
        <end position="227"/>
    </location>
</feature>
<gene>
    <name evidence="7" type="ORF">PU630_10675</name>
</gene>
<dbReference type="Gene3D" id="2.40.50.100">
    <property type="match status" value="1"/>
</dbReference>
<evidence type="ECO:0000259" key="4">
    <source>
        <dbReference type="Pfam" id="PF25917"/>
    </source>
</evidence>
<evidence type="ECO:0000259" key="6">
    <source>
        <dbReference type="Pfam" id="PF25990"/>
    </source>
</evidence>
<feature type="domain" description="CzcB-like C-terminal circularly permuted SH3-like" evidence="5">
    <location>
        <begin position="325"/>
        <end position="379"/>
    </location>
</feature>